<sequence>MSIIRTIAPVAALAFGALAALPAQAAQPVTGRWATVDGKAIVNIAPCGKHMCGRIEKIVKPTPGRPQTDIKNPDPALRSKPLVGLALLSGFKDEGDLWKGTIYDPESGKSYSSKISRNKDGTLKVQGCIAFFCKTQTWTPVRYQRTSAKGD</sequence>
<dbReference type="Proteomes" id="UP001198830">
    <property type="component" value="Unassembled WGS sequence"/>
</dbReference>
<keyword evidence="4" id="KW-1185">Reference proteome</keyword>
<reference evidence="3 4" key="1">
    <citation type="submission" date="2021-10" db="EMBL/GenBank/DDBJ databases">
        <title>The diversity and Nitrogen Metabolism of Culturable Nitrate-Utilizing Bacteria Within the Oxygen Minimum Zone of the Changjiang (Yangtze River)Estuary.</title>
        <authorList>
            <person name="Zhang D."/>
            <person name="Zheng J."/>
            <person name="Liu S."/>
            <person name="He W."/>
        </authorList>
    </citation>
    <scope>NUCLEOTIDE SEQUENCE [LARGE SCALE GENOMIC DNA]</scope>
    <source>
        <strain evidence="3 4">FXH275-2</strain>
    </source>
</reference>
<comment type="caution">
    <text evidence="3">The sequence shown here is derived from an EMBL/GenBank/DDBJ whole genome shotgun (WGS) entry which is preliminary data.</text>
</comment>
<feature type="signal peptide" evidence="1">
    <location>
        <begin position="1"/>
        <end position="25"/>
    </location>
</feature>
<name>A0ABS8GYL8_9SPHN</name>
<evidence type="ECO:0000313" key="3">
    <source>
        <dbReference type="EMBL" id="MCC4231374.1"/>
    </source>
</evidence>
<keyword evidence="1" id="KW-0732">Signal</keyword>
<organism evidence="3 4">
    <name type="scientific">Sphingobium soli</name>
    <dbReference type="NCBI Taxonomy" id="1591116"/>
    <lineage>
        <taxon>Bacteria</taxon>
        <taxon>Pseudomonadati</taxon>
        <taxon>Pseudomonadota</taxon>
        <taxon>Alphaproteobacteria</taxon>
        <taxon>Sphingomonadales</taxon>
        <taxon>Sphingomonadaceae</taxon>
        <taxon>Sphingobium</taxon>
    </lineage>
</organism>
<proteinExistence type="predicted"/>
<dbReference type="InterPro" id="IPR019223">
    <property type="entry name" value="DUF2147"/>
</dbReference>
<gene>
    <name evidence="3" type="ORF">LL253_01570</name>
</gene>
<evidence type="ECO:0000256" key="1">
    <source>
        <dbReference type="SAM" id="SignalP"/>
    </source>
</evidence>
<dbReference type="PANTHER" id="PTHR36919">
    <property type="entry name" value="BLR1215 PROTEIN"/>
    <property type="match status" value="1"/>
</dbReference>
<dbReference type="Pfam" id="PF09917">
    <property type="entry name" value="DUF2147"/>
    <property type="match status" value="1"/>
</dbReference>
<dbReference type="PANTHER" id="PTHR36919:SF2">
    <property type="entry name" value="BLL6627 PROTEIN"/>
    <property type="match status" value="1"/>
</dbReference>
<dbReference type="Gene3D" id="2.40.128.520">
    <property type="match status" value="1"/>
</dbReference>
<evidence type="ECO:0000259" key="2">
    <source>
        <dbReference type="Pfam" id="PF09917"/>
    </source>
</evidence>
<dbReference type="RefSeq" id="WP_228225936.1">
    <property type="nucleotide sequence ID" value="NZ_JAJGNP010000001.1"/>
</dbReference>
<accession>A0ABS8GYL8</accession>
<dbReference type="EMBL" id="JAJGNP010000001">
    <property type="protein sequence ID" value="MCC4231374.1"/>
    <property type="molecule type" value="Genomic_DNA"/>
</dbReference>
<protein>
    <submittedName>
        <fullName evidence="3">DUF2147 domain-containing protein</fullName>
    </submittedName>
</protein>
<evidence type="ECO:0000313" key="4">
    <source>
        <dbReference type="Proteomes" id="UP001198830"/>
    </source>
</evidence>
<feature type="domain" description="DUF2147" evidence="2">
    <location>
        <begin position="31"/>
        <end position="139"/>
    </location>
</feature>
<feature type="chain" id="PRO_5046504945" evidence="1">
    <location>
        <begin position="26"/>
        <end position="151"/>
    </location>
</feature>